<dbReference type="PANTHER" id="PTHR21310">
    <property type="entry name" value="AMINOGLYCOSIDE PHOSPHOTRANSFERASE-RELATED-RELATED"/>
    <property type="match status" value="1"/>
</dbReference>
<dbReference type="EMBL" id="KE504140">
    <property type="protein sequence ID" value="EPT01711.1"/>
    <property type="molecule type" value="Genomic_DNA"/>
</dbReference>
<sequence length="486" mass="53934">MARQWPKGEVKDLLSQIEDADLPHPSGPLLSSFVTGAVDPTFAARYLSARLRAGEAHSAVTGWAYIANSITENGRPPPPPDALTRRAITKRDGGKCCITGKAGSFWDPLVVVPILPSPSGWVAGKLVRASVAKAFAKGLVRLDRLHPSMIEFKVKPVVFHLDDPNPFEVDSVYALLGDHSRTGVEKVDARFVGTQARFSRSIRYLELTEQIAPEILQPRSPTEVLSNQPMWIVAAYNTLRSIGERLYGKPPDQLVTQRLPFGLFLNLYSEPPLVRNEFNALHTVRQYTSIPVPRPLDVAVKKVDSGGNESYLLMTTLPGMPLAKCEHILADRDCAYIVAQLKDYLARLHAIPRCAPATGSGMAICDTLGEACIDHRVRGGLPVGPFPDEAAFSEVLRFSNDPARRGHKIVFTHADFNPRNILVTGIVDWETAGYYPEYWDYTKSLFEGFRWTWRYVSMVKKIFAALGDYSKEMDVEVRSWESGDGV</sequence>
<dbReference type="STRING" id="743788.S8FJX8"/>
<dbReference type="Pfam" id="PF01636">
    <property type="entry name" value="APH"/>
    <property type="match status" value="1"/>
</dbReference>
<dbReference type="OrthoDB" id="5404599at2759"/>
<feature type="domain" description="Aminoglycoside phosphotransferase" evidence="1">
    <location>
        <begin position="271"/>
        <end position="451"/>
    </location>
</feature>
<accession>S8FJX8</accession>
<dbReference type="InterPro" id="IPR002575">
    <property type="entry name" value="Aminoglycoside_PTrfase"/>
</dbReference>
<reference evidence="2 3" key="1">
    <citation type="journal article" date="2012" name="Science">
        <title>The Paleozoic origin of enzymatic lignin decomposition reconstructed from 31 fungal genomes.</title>
        <authorList>
            <person name="Floudas D."/>
            <person name="Binder M."/>
            <person name="Riley R."/>
            <person name="Barry K."/>
            <person name="Blanchette R.A."/>
            <person name="Henrissat B."/>
            <person name="Martinez A.T."/>
            <person name="Otillar R."/>
            <person name="Spatafora J.W."/>
            <person name="Yadav J.S."/>
            <person name="Aerts A."/>
            <person name="Benoit I."/>
            <person name="Boyd A."/>
            <person name="Carlson A."/>
            <person name="Copeland A."/>
            <person name="Coutinho P.M."/>
            <person name="de Vries R.P."/>
            <person name="Ferreira P."/>
            <person name="Findley K."/>
            <person name="Foster B."/>
            <person name="Gaskell J."/>
            <person name="Glotzer D."/>
            <person name="Gorecki P."/>
            <person name="Heitman J."/>
            <person name="Hesse C."/>
            <person name="Hori C."/>
            <person name="Igarashi K."/>
            <person name="Jurgens J.A."/>
            <person name="Kallen N."/>
            <person name="Kersten P."/>
            <person name="Kohler A."/>
            <person name="Kuees U."/>
            <person name="Kumar T.K.A."/>
            <person name="Kuo A."/>
            <person name="LaButti K."/>
            <person name="Larrondo L.F."/>
            <person name="Lindquist E."/>
            <person name="Ling A."/>
            <person name="Lombard V."/>
            <person name="Lucas S."/>
            <person name="Lundell T."/>
            <person name="Martin R."/>
            <person name="McLaughlin D.J."/>
            <person name="Morgenstern I."/>
            <person name="Morin E."/>
            <person name="Murat C."/>
            <person name="Nagy L.G."/>
            <person name="Nolan M."/>
            <person name="Ohm R.A."/>
            <person name="Patyshakuliyeva A."/>
            <person name="Rokas A."/>
            <person name="Ruiz-Duenas F.J."/>
            <person name="Sabat G."/>
            <person name="Salamov A."/>
            <person name="Samejima M."/>
            <person name="Schmutz J."/>
            <person name="Slot J.C."/>
            <person name="St John F."/>
            <person name="Stenlid J."/>
            <person name="Sun H."/>
            <person name="Sun S."/>
            <person name="Syed K."/>
            <person name="Tsang A."/>
            <person name="Wiebenga A."/>
            <person name="Young D."/>
            <person name="Pisabarro A."/>
            <person name="Eastwood D.C."/>
            <person name="Martin F."/>
            <person name="Cullen D."/>
            <person name="Grigoriev I.V."/>
            <person name="Hibbett D.S."/>
        </authorList>
    </citation>
    <scope>NUCLEOTIDE SEQUENCE</scope>
    <source>
        <strain evidence="3">FP-58527</strain>
    </source>
</reference>
<evidence type="ECO:0000313" key="2">
    <source>
        <dbReference type="EMBL" id="EPT01711.1"/>
    </source>
</evidence>
<dbReference type="HOGENOM" id="CLU_021768_1_3_1"/>
<dbReference type="eggNOG" id="ENOG502SRUN">
    <property type="taxonomic scope" value="Eukaryota"/>
</dbReference>
<proteinExistence type="predicted"/>
<dbReference type="InParanoid" id="S8FJX8"/>
<name>S8FJX8_FOMSC</name>
<evidence type="ECO:0000313" key="3">
    <source>
        <dbReference type="Proteomes" id="UP000015241"/>
    </source>
</evidence>
<organism evidence="2 3">
    <name type="scientific">Fomitopsis schrenkii</name>
    <name type="common">Brown rot fungus</name>
    <dbReference type="NCBI Taxonomy" id="2126942"/>
    <lineage>
        <taxon>Eukaryota</taxon>
        <taxon>Fungi</taxon>
        <taxon>Dikarya</taxon>
        <taxon>Basidiomycota</taxon>
        <taxon>Agaricomycotina</taxon>
        <taxon>Agaricomycetes</taxon>
        <taxon>Polyporales</taxon>
        <taxon>Fomitopsis</taxon>
    </lineage>
</organism>
<keyword evidence="3" id="KW-1185">Reference proteome</keyword>
<dbReference type="Gene3D" id="3.90.1200.10">
    <property type="match status" value="1"/>
</dbReference>
<dbReference type="InterPro" id="IPR051678">
    <property type="entry name" value="AGP_Transferase"/>
</dbReference>
<dbReference type="AlphaFoldDB" id="S8FJX8"/>
<gene>
    <name evidence="2" type="ORF">FOMPIDRAFT_1029701</name>
</gene>
<dbReference type="PANTHER" id="PTHR21310:SF58">
    <property type="entry name" value="AMINOGLYCOSIDE PHOSPHOTRANSFERASE DOMAIN-CONTAINING PROTEIN"/>
    <property type="match status" value="1"/>
</dbReference>
<dbReference type="SUPFAM" id="SSF56112">
    <property type="entry name" value="Protein kinase-like (PK-like)"/>
    <property type="match status" value="1"/>
</dbReference>
<evidence type="ECO:0000259" key="1">
    <source>
        <dbReference type="Pfam" id="PF01636"/>
    </source>
</evidence>
<dbReference type="InterPro" id="IPR011009">
    <property type="entry name" value="Kinase-like_dom_sf"/>
</dbReference>
<protein>
    <recommendedName>
        <fullName evidence="1">Aminoglycoside phosphotransferase domain-containing protein</fullName>
    </recommendedName>
</protein>
<dbReference type="CDD" id="cd05120">
    <property type="entry name" value="APH_ChoK_like"/>
    <property type="match status" value="1"/>
</dbReference>
<dbReference type="Proteomes" id="UP000015241">
    <property type="component" value="Unassembled WGS sequence"/>
</dbReference>